<reference evidence="2 3" key="2">
    <citation type="journal article" date="2015" name="Syst. Appl. Microbiol.">
        <title>Nitrincola nitratireducens sp. nov. isolated from a haloalkaline crater lake.</title>
        <authorList>
            <person name="Singh A."/>
            <person name="Vaidya B."/>
            <person name="Tanuku N.R."/>
            <person name="Pinnaka A.K."/>
        </authorList>
    </citation>
    <scope>NUCLEOTIDE SEQUENCE [LARGE SCALE GENOMIC DNA]</scope>
    <source>
        <strain evidence="2 3">AK23</strain>
    </source>
</reference>
<comment type="caution">
    <text evidence="2">The sequence shown here is derived from an EMBL/GenBank/DDBJ whole genome shotgun (WGS) entry which is preliminary data.</text>
</comment>
<proteinExistence type="predicted"/>
<keyword evidence="3" id="KW-1185">Reference proteome</keyword>
<dbReference type="AlphaFoldDB" id="W9UWP1"/>
<dbReference type="PANTHER" id="PTHR46390">
    <property type="entry name" value="MANNOSE-1-PHOSPHATE GUANYLYLTRANSFERASE"/>
    <property type="match status" value="1"/>
</dbReference>
<keyword evidence="2" id="KW-0548">Nucleotidyltransferase</keyword>
<accession>W9UWP1</accession>
<dbReference type="PANTHER" id="PTHR46390:SF1">
    <property type="entry name" value="MANNOSE-1-PHOSPHATE GUANYLYLTRANSFERASE"/>
    <property type="match status" value="1"/>
</dbReference>
<dbReference type="GO" id="GO:0004475">
    <property type="term" value="F:mannose-1-phosphate guanylyltransferase (GTP) activity"/>
    <property type="evidence" value="ECO:0007669"/>
    <property type="project" value="UniProtKB-EC"/>
</dbReference>
<name>W9UWP1_9GAMM</name>
<sequence length="251" mass="27272">MIYPIILAGGQGTRLWPLSRSGYAKQFLDLSGSGFSLLQQTLQRAADLSSTPPLLICNEEHRFIAAEQLRQLNFTQSKIILEPVGRNTAPAIALAALHATAQRHDPLLLVLAADHLIQDPLTFQNTVLSACPLAEAGHLVTFGIVPTHAETGYGYIQKGATLGEVGFKVSRFVEKPDAQTAAAYVESGEYCWNSGMFLFRASRYLDELKASRPDILEACQAAMLDTAADLDFIRVDAQAFAACPEDSIDYA</sequence>
<dbReference type="Proteomes" id="UP000019464">
    <property type="component" value="Unassembled WGS sequence"/>
</dbReference>
<dbReference type="InterPro" id="IPR029044">
    <property type="entry name" value="Nucleotide-diphossugar_trans"/>
</dbReference>
<dbReference type="PATRIC" id="fig|1229521.3.peg.3957"/>
<dbReference type="STRING" id="1229521.D791_03933"/>
<dbReference type="GO" id="GO:0009298">
    <property type="term" value="P:GDP-mannose biosynthetic process"/>
    <property type="evidence" value="ECO:0007669"/>
    <property type="project" value="TreeGrafter"/>
</dbReference>
<dbReference type="Pfam" id="PF00483">
    <property type="entry name" value="NTP_transferase"/>
    <property type="match status" value="1"/>
</dbReference>
<keyword evidence="2" id="KW-0808">Transferase</keyword>
<dbReference type="SUPFAM" id="SSF53448">
    <property type="entry name" value="Nucleotide-diphospho-sugar transferases"/>
    <property type="match status" value="1"/>
</dbReference>
<dbReference type="InterPro" id="IPR049577">
    <property type="entry name" value="GMPP_N"/>
</dbReference>
<feature type="domain" description="Nucleotidyl transferase" evidence="1">
    <location>
        <begin position="4"/>
        <end position="236"/>
    </location>
</feature>
<dbReference type="EMBL" id="AONB01000032">
    <property type="protein sequence ID" value="EXJ09146.1"/>
    <property type="molecule type" value="Genomic_DNA"/>
</dbReference>
<evidence type="ECO:0000313" key="2">
    <source>
        <dbReference type="EMBL" id="EXJ09146.1"/>
    </source>
</evidence>
<gene>
    <name evidence="2" type="primary">rfbM</name>
    <name evidence="2" type="ORF">D791_03933</name>
</gene>
<dbReference type="EC" id="2.7.7.13" evidence="2"/>
<organism evidence="2 3">
    <name type="scientific">Nitrincola nitratireducens</name>
    <dbReference type="NCBI Taxonomy" id="1229521"/>
    <lineage>
        <taxon>Bacteria</taxon>
        <taxon>Pseudomonadati</taxon>
        <taxon>Pseudomonadota</taxon>
        <taxon>Gammaproteobacteria</taxon>
        <taxon>Oceanospirillales</taxon>
        <taxon>Oceanospirillaceae</taxon>
        <taxon>Nitrincola</taxon>
    </lineage>
</organism>
<protein>
    <submittedName>
        <fullName evidence="2">Mannose-1-phosphate guanylyltransferase rfbM</fullName>
        <ecNumber evidence="2">2.7.7.13</ecNumber>
    </submittedName>
</protein>
<dbReference type="InterPro" id="IPR005835">
    <property type="entry name" value="NTP_transferase_dom"/>
</dbReference>
<dbReference type="Gene3D" id="3.90.550.10">
    <property type="entry name" value="Spore Coat Polysaccharide Biosynthesis Protein SpsA, Chain A"/>
    <property type="match status" value="1"/>
</dbReference>
<evidence type="ECO:0000313" key="3">
    <source>
        <dbReference type="Proteomes" id="UP000019464"/>
    </source>
</evidence>
<dbReference type="CDD" id="cd02509">
    <property type="entry name" value="GDP-M1P_Guanylyltransferase"/>
    <property type="match status" value="1"/>
</dbReference>
<reference evidence="3" key="1">
    <citation type="submission" date="2012-11" db="EMBL/GenBank/DDBJ databases">
        <authorList>
            <person name="Singh A."/>
            <person name="Pinnaka A.K."/>
            <person name="Vaidya B."/>
        </authorList>
    </citation>
    <scope>NUCLEOTIDE SEQUENCE [LARGE SCALE GENOMIC DNA]</scope>
    <source>
        <strain evidence="3">AK23</strain>
    </source>
</reference>
<evidence type="ECO:0000259" key="1">
    <source>
        <dbReference type="Pfam" id="PF00483"/>
    </source>
</evidence>
<dbReference type="InterPro" id="IPR051161">
    <property type="entry name" value="Mannose-6P_isomerase_type2"/>
</dbReference>